<evidence type="ECO:0000259" key="1">
    <source>
        <dbReference type="Pfam" id="PF10502"/>
    </source>
</evidence>
<proteinExistence type="predicted"/>
<organism evidence="2">
    <name type="scientific">freshwater metagenome</name>
    <dbReference type="NCBI Taxonomy" id="449393"/>
    <lineage>
        <taxon>unclassified sequences</taxon>
        <taxon>metagenomes</taxon>
        <taxon>ecological metagenomes</taxon>
    </lineage>
</organism>
<dbReference type="Gene3D" id="2.10.109.10">
    <property type="entry name" value="Umud Fragment, subunit A"/>
    <property type="match status" value="1"/>
</dbReference>
<dbReference type="GO" id="GO:0004252">
    <property type="term" value="F:serine-type endopeptidase activity"/>
    <property type="evidence" value="ECO:0007669"/>
    <property type="project" value="InterPro"/>
</dbReference>
<feature type="domain" description="Peptidase S26" evidence="1">
    <location>
        <begin position="48"/>
        <end position="85"/>
    </location>
</feature>
<dbReference type="AlphaFoldDB" id="A0A6J7XUA9"/>
<dbReference type="CDD" id="cd06530">
    <property type="entry name" value="S26_SPase_I"/>
    <property type="match status" value="1"/>
</dbReference>
<name>A0A6J7XUA9_9ZZZZ</name>
<dbReference type="InterPro" id="IPR019533">
    <property type="entry name" value="Peptidase_S26"/>
</dbReference>
<dbReference type="InterPro" id="IPR036286">
    <property type="entry name" value="LexA/Signal_pep-like_sf"/>
</dbReference>
<evidence type="ECO:0000313" key="2">
    <source>
        <dbReference type="EMBL" id="CAB5240381.1"/>
    </source>
</evidence>
<sequence>MAPSFNDGDWLIIRYGAPFKAGDVVVVKRRLNAQVLDDSLFIKRIKEIATEGITVLGDNPEASTDSRTWGAVPYEQVIAKVLFRYKKARS</sequence>
<dbReference type="Pfam" id="PF10502">
    <property type="entry name" value="Peptidase_S26"/>
    <property type="match status" value="1"/>
</dbReference>
<reference evidence="2" key="1">
    <citation type="submission" date="2020-05" db="EMBL/GenBank/DDBJ databases">
        <authorList>
            <person name="Chiriac C."/>
            <person name="Salcher M."/>
            <person name="Ghai R."/>
            <person name="Kavagutti S V."/>
        </authorList>
    </citation>
    <scope>NUCLEOTIDE SEQUENCE</scope>
</reference>
<dbReference type="EMBL" id="CAFBSG010000010">
    <property type="protein sequence ID" value="CAB5240381.1"/>
    <property type="molecule type" value="Genomic_DNA"/>
</dbReference>
<gene>
    <name evidence="2" type="ORF">UFOPK3554_00808</name>
</gene>
<dbReference type="GO" id="GO:0006465">
    <property type="term" value="P:signal peptide processing"/>
    <property type="evidence" value="ECO:0007669"/>
    <property type="project" value="InterPro"/>
</dbReference>
<accession>A0A6J7XUA9</accession>
<dbReference type="SUPFAM" id="SSF51306">
    <property type="entry name" value="LexA/Signal peptidase"/>
    <property type="match status" value="1"/>
</dbReference>
<protein>
    <submittedName>
        <fullName evidence="2">Unannotated protein</fullName>
    </submittedName>
</protein>